<feature type="transmembrane region" description="Helical" evidence="11">
    <location>
        <begin position="90"/>
        <end position="108"/>
    </location>
</feature>
<evidence type="ECO:0000256" key="6">
    <source>
        <dbReference type="ARBA" id="ARBA00022692"/>
    </source>
</evidence>
<comment type="caution">
    <text evidence="13">The sequence shown here is derived from an EMBL/GenBank/DDBJ whole genome shotgun (WGS) entry which is preliminary data.</text>
</comment>
<dbReference type="InterPro" id="IPR037185">
    <property type="entry name" value="EmrE-like"/>
</dbReference>
<dbReference type="RefSeq" id="WP_037233803.1">
    <property type="nucleotide sequence ID" value="NZ_JAEMUK010000008.1"/>
</dbReference>
<keyword evidence="14" id="KW-1185">Reference proteome</keyword>
<keyword evidence="6 11" id="KW-0812">Transmembrane</keyword>
<dbReference type="PANTHER" id="PTHR30561:SF9">
    <property type="entry name" value="4-AMINO-4-DEOXY-L-ARABINOSE-PHOSPHOUNDECAPRENOL FLIPPASE SUBUNIT ARNF-RELATED"/>
    <property type="match status" value="1"/>
</dbReference>
<sequence>MNGTTLGILLVVLCALLEGIGQVFLKKSTMTKVRWFMWISAGVIALAAEALIYTEALKLLDVSVAFTICSLNLIAITILSRFILREEVTRTRWIGVGLIFVGAALVMTRA</sequence>
<evidence type="ECO:0000256" key="8">
    <source>
        <dbReference type="ARBA" id="ARBA00022989"/>
    </source>
</evidence>
<comment type="subcellular location">
    <subcellularLocation>
        <location evidence="1">Cell membrane</location>
        <topology evidence="1">Multi-pass membrane protein</topology>
    </subcellularLocation>
</comment>
<dbReference type="GO" id="GO:0009103">
    <property type="term" value="P:lipopolysaccharide biosynthetic process"/>
    <property type="evidence" value="ECO:0007669"/>
    <property type="project" value="UniProtKB-KW"/>
</dbReference>
<organism evidence="13 14">
    <name type="scientific">Rhodomicrobium udaipurense</name>
    <dbReference type="NCBI Taxonomy" id="1202716"/>
    <lineage>
        <taxon>Bacteria</taxon>
        <taxon>Pseudomonadati</taxon>
        <taxon>Pseudomonadota</taxon>
        <taxon>Alphaproteobacteria</taxon>
        <taxon>Hyphomicrobiales</taxon>
        <taxon>Hyphomicrobiaceae</taxon>
        <taxon>Rhodomicrobium</taxon>
    </lineage>
</organism>
<evidence type="ECO:0000259" key="12">
    <source>
        <dbReference type="Pfam" id="PF00892"/>
    </source>
</evidence>
<dbReference type="InterPro" id="IPR000390">
    <property type="entry name" value="Small_drug/metabolite_transptr"/>
</dbReference>
<dbReference type="GO" id="GO:0009245">
    <property type="term" value="P:lipid A biosynthetic process"/>
    <property type="evidence" value="ECO:0007669"/>
    <property type="project" value="UniProtKB-KW"/>
</dbReference>
<dbReference type="PANTHER" id="PTHR30561">
    <property type="entry name" value="SMR FAMILY PROTON-DEPENDENT DRUG EFFLUX TRANSPORTER SUGE"/>
    <property type="match status" value="1"/>
</dbReference>
<keyword evidence="3" id="KW-0444">Lipid biosynthesis</keyword>
<keyword evidence="2" id="KW-1003">Cell membrane</keyword>
<dbReference type="GO" id="GO:0022857">
    <property type="term" value="F:transmembrane transporter activity"/>
    <property type="evidence" value="ECO:0007669"/>
    <property type="project" value="InterPro"/>
</dbReference>
<evidence type="ECO:0000256" key="2">
    <source>
        <dbReference type="ARBA" id="ARBA00022475"/>
    </source>
</evidence>
<keyword evidence="9" id="KW-0443">Lipid metabolism</keyword>
<accession>A0A8I1GBP6</accession>
<dbReference type="InterPro" id="IPR000620">
    <property type="entry name" value="EamA_dom"/>
</dbReference>
<feature type="transmembrane region" description="Helical" evidence="11">
    <location>
        <begin position="35"/>
        <end position="52"/>
    </location>
</feature>
<evidence type="ECO:0000256" key="5">
    <source>
        <dbReference type="ARBA" id="ARBA00022556"/>
    </source>
</evidence>
<dbReference type="EMBL" id="JAEMUK010000008">
    <property type="protein sequence ID" value="MBJ7542835.1"/>
    <property type="molecule type" value="Genomic_DNA"/>
</dbReference>
<evidence type="ECO:0000256" key="3">
    <source>
        <dbReference type="ARBA" id="ARBA00022516"/>
    </source>
</evidence>
<evidence type="ECO:0000313" key="13">
    <source>
        <dbReference type="EMBL" id="MBJ7542835.1"/>
    </source>
</evidence>
<dbReference type="AlphaFoldDB" id="A0A8I1GBP6"/>
<dbReference type="Pfam" id="PF00892">
    <property type="entry name" value="EamA"/>
    <property type="match status" value="1"/>
</dbReference>
<feature type="transmembrane region" description="Helical" evidence="11">
    <location>
        <begin position="64"/>
        <end position="84"/>
    </location>
</feature>
<name>A0A8I1GBP6_9HYPH</name>
<dbReference type="SUPFAM" id="SSF103481">
    <property type="entry name" value="Multidrug resistance efflux transporter EmrE"/>
    <property type="match status" value="1"/>
</dbReference>
<evidence type="ECO:0000256" key="7">
    <source>
        <dbReference type="ARBA" id="ARBA00022985"/>
    </source>
</evidence>
<evidence type="ECO:0000313" key="14">
    <source>
        <dbReference type="Proteomes" id="UP000623250"/>
    </source>
</evidence>
<evidence type="ECO:0000256" key="11">
    <source>
        <dbReference type="SAM" id="Phobius"/>
    </source>
</evidence>
<evidence type="ECO:0000256" key="1">
    <source>
        <dbReference type="ARBA" id="ARBA00004651"/>
    </source>
</evidence>
<keyword evidence="4" id="KW-0997">Cell inner membrane</keyword>
<keyword evidence="5" id="KW-0441">Lipid A biosynthesis</keyword>
<feature type="domain" description="EamA" evidence="12">
    <location>
        <begin position="11"/>
        <end position="107"/>
    </location>
</feature>
<dbReference type="Proteomes" id="UP000623250">
    <property type="component" value="Unassembled WGS sequence"/>
</dbReference>
<keyword evidence="7" id="KW-0448">Lipopolysaccharide biosynthesis</keyword>
<dbReference type="GO" id="GO:0005886">
    <property type="term" value="C:plasma membrane"/>
    <property type="evidence" value="ECO:0007669"/>
    <property type="project" value="UniProtKB-SubCell"/>
</dbReference>
<keyword evidence="10 11" id="KW-0472">Membrane</keyword>
<reference evidence="13 14" key="1">
    <citation type="submission" date="2020-12" db="EMBL/GenBank/DDBJ databases">
        <title>Revised draft genomes of Rhodomicrobium vannielii ATCC 17100 and Rhodomicrobium udaipurense JA643.</title>
        <authorList>
            <person name="Conners E.M."/>
            <person name="Davenport E.J."/>
            <person name="Bose A."/>
        </authorList>
    </citation>
    <scope>NUCLEOTIDE SEQUENCE [LARGE SCALE GENOMIC DNA]</scope>
    <source>
        <strain evidence="13 14">JA643</strain>
    </source>
</reference>
<dbReference type="Gene3D" id="1.10.3730.20">
    <property type="match status" value="1"/>
</dbReference>
<keyword evidence="8 11" id="KW-1133">Transmembrane helix</keyword>
<protein>
    <submittedName>
        <fullName evidence="13">EamA family transporter</fullName>
    </submittedName>
</protein>
<gene>
    <name evidence="13" type="ORF">JDN41_04615</name>
</gene>
<proteinExistence type="predicted"/>
<evidence type="ECO:0000256" key="9">
    <source>
        <dbReference type="ARBA" id="ARBA00023098"/>
    </source>
</evidence>
<evidence type="ECO:0000256" key="10">
    <source>
        <dbReference type="ARBA" id="ARBA00023136"/>
    </source>
</evidence>
<evidence type="ECO:0000256" key="4">
    <source>
        <dbReference type="ARBA" id="ARBA00022519"/>
    </source>
</evidence>